<keyword evidence="2" id="KW-1185">Reference proteome</keyword>
<organism evidence="1 2">
    <name type="scientific">Bacillus mesophilus</name>
    <dbReference type="NCBI Taxonomy" id="1808955"/>
    <lineage>
        <taxon>Bacteria</taxon>
        <taxon>Bacillati</taxon>
        <taxon>Bacillota</taxon>
        <taxon>Bacilli</taxon>
        <taxon>Bacillales</taxon>
        <taxon>Bacillaceae</taxon>
        <taxon>Bacillus</taxon>
    </lineage>
</organism>
<dbReference type="PIRSF" id="PIRSF021435">
    <property type="entry name" value="SpoIIIAB"/>
    <property type="match status" value="1"/>
</dbReference>
<protein>
    <submittedName>
        <fullName evidence="1">Stage III sporulation protein SpoAB</fullName>
    </submittedName>
</protein>
<comment type="caution">
    <text evidence="1">The sequence shown here is derived from an EMBL/GenBank/DDBJ whole genome shotgun (WGS) entry which is preliminary data.</text>
</comment>
<dbReference type="InterPro" id="IPR014198">
    <property type="entry name" value="Spore_III_AB"/>
</dbReference>
<dbReference type="AlphaFoldDB" id="A0A6M0Q5A8"/>
<evidence type="ECO:0000313" key="1">
    <source>
        <dbReference type="EMBL" id="NEY71567.1"/>
    </source>
</evidence>
<evidence type="ECO:0000313" key="2">
    <source>
        <dbReference type="Proteomes" id="UP000481043"/>
    </source>
</evidence>
<proteinExistence type="predicted"/>
<dbReference type="NCBIfam" id="TIGR02833">
    <property type="entry name" value="spore_III_AB"/>
    <property type="match status" value="1"/>
</dbReference>
<reference evidence="1 2" key="1">
    <citation type="submission" date="2020-02" db="EMBL/GenBank/DDBJ databases">
        <title>Bacillus aquiflavi sp. nov., isolated from yellow water of strong flavor Chinese baijiu in Yibin region of China.</title>
        <authorList>
            <person name="Xie J."/>
        </authorList>
    </citation>
    <scope>NUCLEOTIDE SEQUENCE [LARGE SCALE GENOMIC DNA]</scope>
    <source>
        <strain evidence="1 2">SA4</strain>
    </source>
</reference>
<dbReference type="Proteomes" id="UP000481043">
    <property type="component" value="Unassembled WGS sequence"/>
</dbReference>
<dbReference type="RefSeq" id="WP_163179008.1">
    <property type="nucleotide sequence ID" value="NZ_JAAIWM010000002.1"/>
</dbReference>
<accession>A0A6M0Q5A8</accession>
<sequence length="171" mass="19787">MVKLLGALFILLATTWTGFEAAKHLSERPRQLRQLKVALQSLEAEIMYGHLPLYDACIHISKQLKKPLSWFFEDFAKRLKDGEANVRVAWHDSLLDVKRFTAFKQGEIEILQQFGETLGQHDRTAQQKHILLALTHLDREEHEAREKQAKYERMIKSLGFLSGLLLIVLLL</sequence>
<gene>
    <name evidence="1" type="ORF">G4D63_07390</name>
</gene>
<dbReference type="Pfam" id="PF09548">
    <property type="entry name" value="Spore_III_AB"/>
    <property type="match status" value="1"/>
</dbReference>
<dbReference type="EMBL" id="JAAIWM010000002">
    <property type="protein sequence ID" value="NEY71567.1"/>
    <property type="molecule type" value="Genomic_DNA"/>
</dbReference>
<name>A0A6M0Q5A8_9BACI</name>